<feature type="chain" id="PRO_5037957725" evidence="2">
    <location>
        <begin position="25"/>
        <end position="2886"/>
    </location>
</feature>
<dbReference type="InterPro" id="IPR050991">
    <property type="entry name" value="ECM_Regulatory_Proteins"/>
</dbReference>
<evidence type="ECO:0000313" key="4">
    <source>
        <dbReference type="EMBL" id="MBO8439976.1"/>
    </source>
</evidence>
<dbReference type="InterPro" id="IPR013783">
    <property type="entry name" value="Ig-like_fold"/>
</dbReference>
<organism evidence="4 5">
    <name type="scientific">Candidatus Aphodosoma intestinipullorum</name>
    <dbReference type="NCBI Taxonomy" id="2840674"/>
    <lineage>
        <taxon>Bacteria</taxon>
        <taxon>Pseudomonadati</taxon>
        <taxon>Bacteroidota</taxon>
        <taxon>Bacteroidia</taxon>
        <taxon>Bacteroidales</taxon>
        <taxon>Candidatus Aphodosoma</taxon>
    </lineage>
</organism>
<sequence>MKRPSLLKVLLLAMLLPVSLVSWGQDASASILINESFGDGIPEDWTQEHVVGSLDWVLDTQSDFPDGTREGDGARIAFRNTTGQTQGWRTKLVTPVLDLSLNKITNPILIITHAQEKMTGDFDTLTIWFKTAADGDWKELKKFDSYISFWQTDTIPLQQPGAYYQLAFEGSDNYGHGVVIDNVIVMPNPACMQPHNVQIWDLSNTSAQIFWLAGNNANGYNVKIDTVPLSREQLNAGVKASVVDEHISGSTSLFSTDKLETNTTYYFYVQAECPLDNSAWSEEFSFRTAVLRTLPFRETFDTLVTGYISRNPRWTFMSETDFLPFNNTNSDTYDLSAYSPDATVALLLAGDDYPGPIEANKYAYVASPRLVVDDLSKVQVSFYASYKSYGQMTSPYMSKIYIGGMTNTQDYNTFVKVDSVEFYNANSQREFTVSFIGHPEVAECKYVAFMSDFDASNFMAIDDVNVWIPGKCPEPANVKAMAMSGTDLRVTWNRSGAPGGNVVVSQTEVTDFSSLPQGATKKALEAGKDTVDFTVEEWTEYYVYVQNVAADGTVSGWSEAEWLRMPQSRTSPVKNVPVLFDFEDEERYLIDGTVFSEPEMVAGIQGFRNIAGSMPCVERSGIPVEKSSKNEVRVNVYNYPGHSYTVFPAIDGLAQCRVVLWAYYTSGRDYGMFEVGIMDDANDIHSFVPVDTLVLTSSWERYSVDLDSYSGNGKFLAFKALYKGTPDGNTFGFDNVRIEEIPQCIEAVNVQITPGETTAEVTWDAMAAATAWEVKASAEKIDYSELETVDQGKFLPVEVTGNKALVSGLIPGLNTYYVWVRPVCGEGTYGDWTAPIEFKSLCKAKESLPYVLDFEGYPTMDPYWEEYKEMPIPCVYFGTVTNTNGYVISPNITAYRTKQGSRSMEFDGSADFNWIAMPEMNADINDLQVSFWFAKSSGGSGPAHVRVGVMTDPLDSTTFETVGIYTSEEGYGVWTEVICPFTDYQGTGKHIAIMAHKADDSPQFFVDTIAVDAKLPCIKVSHPEALDITANTATLSWEKGDKESEWYVIVSTRTFSSEELEQIYADSYSGDGVAFSGFVDQNPYQAKDLAADTYYYFYVRSVCDKAEGVYGDWATRTGEFRTKCDAAIPGETFYDFESSGGEGAVPSCWSGNGDLVVGGDDYYHYPEAHSGSMIASIGSYSGGYLHTINISCEDIDEVQVSFWASAKTNVTERIPLEVGVLFNPNDISSYVAVDTVWLYPEFQFYTVKFDNYAGDAYGNRGKYIMFSNRDLAGAAECYIDDVSIDLKPDCAPADVVIDSIGEAGVEVKFVGGKAPYNYVVSSENIDPTQFNPDLSDIKVTSETEHLIDGLTPLTEYFLYVSSACGDGGYLWSAPIRFTTACLSVWPLPYEENFNKYNQYETSTGGLFVKVPDCWTTVFNGSSRPDFTVFNGNNRADGNCLLANMGGTDGEKEYIVLPGVDKPIEECQVEFRMQDSWWSRTAQARIVVGVVEDISNQATIDSTFVGLDTITQRSDIFTPCKVKMDNYQGEGGNIAILVYLDGDQYVYDLYLDDIVIRHTPPCPMPFDPKVKVYDDESITIEFDNSDGGSEWEVKCGVKGFDPSTASAVKFSSSVYTVTGLQPETLYDIYIRTLCPDVAEMTESSWVMISGRTSAPAVKDEDYPLEDDMSENKDDWKPTESEEIEMVNQWYIADNKEIDGRTGTMMYISEDGGTTCSYNEDENSAVIHRVMKFDVGRYTLSFNYNVTGYEDWGDPADYLRIAMMPEAYTIGFDDYGDMYLYDEYGTDYDMGPYGDDLPEDFVDLGSYYLSGGWQEGNIHIDIAPGNEGIFKIVFMWIVDGWSYPDATSPSAAIMDFSADYSPCVEPKNVRCDAVGVTTAGLSWTPMAKEEYTTYDVYVTGTTDLQTPPAADAEDAGMVLHEEFADTAASIDVLKENTPYIAFVRLKCGEGDYSPWSAPSAVFRTDCGPTEVDRLYSFEESEGHELYFEEEDYWGDWTRYSLPECFTNGHKDIALPITDGNTAPSLPYVYQGGAHTGSWSLYFGKADGAYIVMPDIEGDMSNLQLTFWMRCFKVDGQTGRVYNEVHHPLKSDRANALRIGTVTDMHDISTFEEIRLCDYPYDMVYIDWNVTMDTDPNALEYWVKFNVPLSGAKGKYITFLSDDFVEPYQNVYIDDVKIEALNTKAAPYELTVNGIQPTSAHVDLKSDVGSAWTLEVASDRSFSEDLQTVDATPAGADLTGLRPGTVYYVRAKQKGVDGAEYSHVAYFTTAYTVSFNENFDVAQAIPRDWMTMKGGVTPDMLFDGSGRITSSSDGFGWNAGNDTILSHMRALHFNMTDDDMQSIWLVTPPISITTEGDRAQMMFDFGMTQGQSYEMPATDRVDNSKNKFAILISDDGGSTWKKENSTIWTNDPEELAEGGIYKSFKSLPQGLFHGMTYDLSKFRGKTVQIAFYNFSDENACLTFHFDDIHVNNVKDMHIVDDICEFDDYHMHGFDLLDTELDEGLNSFSREVYTTTEKPDTMFSLDLTMNRLAIESYDARVCENELPYTDDNGFSLTEGGTARRKVMQDGCYVIKEVRLTVDPIRREMFFDTICQGAEIIWNGMKLDRTGTTEFKTTSTVTGCDSIAVMNLRVTGALQGADTVTICHGETYNFGKFGDIAVSGDYLDTFQTGGCDSVVQLHLIVRPQLDTIINAIICPGERYTENDYDLNRTGTYSKTVPSPVGDCDSTVTLNLVEIVPDDIVEFETTIKETDLPFTFFTKTFDTSYKPGSYTEDVEVSKDGCSGTIRLTLIIEEGVKPYVPMTEADNREMYITPNPVKVGSEVTLDIDLTDEEREGMTVNVYNAAGALVKSMTPGAGDIKVNCYFSPGIYVVRLTTGTGLNYQGKIIVQ</sequence>
<evidence type="ECO:0000313" key="5">
    <source>
        <dbReference type="Proteomes" id="UP000712007"/>
    </source>
</evidence>
<dbReference type="InterPro" id="IPR003961">
    <property type="entry name" value="FN3_dom"/>
</dbReference>
<reference evidence="4" key="1">
    <citation type="submission" date="2020-10" db="EMBL/GenBank/DDBJ databases">
        <authorList>
            <person name="Gilroy R."/>
        </authorList>
    </citation>
    <scope>NUCLEOTIDE SEQUENCE</scope>
    <source>
        <strain evidence="4">3924</strain>
    </source>
</reference>
<feature type="domain" description="Fibronectin type-III" evidence="3">
    <location>
        <begin position="474"/>
        <end position="568"/>
    </location>
</feature>
<keyword evidence="2" id="KW-0732">Signal</keyword>
<dbReference type="SUPFAM" id="SSF49265">
    <property type="entry name" value="Fibronectin type III"/>
    <property type="match status" value="4"/>
</dbReference>
<evidence type="ECO:0000256" key="2">
    <source>
        <dbReference type="SAM" id="SignalP"/>
    </source>
</evidence>
<feature type="domain" description="Fibronectin type-III" evidence="3">
    <location>
        <begin position="1019"/>
        <end position="1125"/>
    </location>
</feature>
<dbReference type="CDD" id="cd00063">
    <property type="entry name" value="FN3"/>
    <property type="match status" value="3"/>
</dbReference>
<dbReference type="Gene3D" id="2.60.40.10">
    <property type="entry name" value="Immunoglobulins"/>
    <property type="match status" value="4"/>
</dbReference>
<dbReference type="InterPro" id="IPR026444">
    <property type="entry name" value="Secre_tail"/>
</dbReference>
<dbReference type="EMBL" id="JADIMV010000083">
    <property type="protein sequence ID" value="MBO8439976.1"/>
    <property type="molecule type" value="Genomic_DNA"/>
</dbReference>
<dbReference type="SMART" id="SM00060">
    <property type="entry name" value="FN3"/>
    <property type="match status" value="8"/>
</dbReference>
<protein>
    <submittedName>
        <fullName evidence="4">T9SS type A sorting domain-containing protein</fullName>
    </submittedName>
</protein>
<gene>
    <name evidence="4" type="ORF">IAC51_04920</name>
</gene>
<proteinExistence type="predicted"/>
<evidence type="ECO:0000256" key="1">
    <source>
        <dbReference type="ARBA" id="ARBA00022737"/>
    </source>
</evidence>
<dbReference type="Gene3D" id="2.60.120.200">
    <property type="match status" value="3"/>
</dbReference>
<feature type="domain" description="Fibronectin type-III" evidence="3">
    <location>
        <begin position="1863"/>
        <end position="1965"/>
    </location>
</feature>
<accession>A0A940DK71</accession>
<feature type="domain" description="Fibronectin type-III" evidence="3">
    <location>
        <begin position="1291"/>
        <end position="1382"/>
    </location>
</feature>
<dbReference type="NCBIfam" id="TIGR04183">
    <property type="entry name" value="Por_Secre_tail"/>
    <property type="match status" value="1"/>
</dbReference>
<dbReference type="PANTHER" id="PTHR46708:SF11">
    <property type="entry name" value="RECEPTOR-TYPE TYROSINE-PROTEIN PHOSPHATASE ETA-LIKE"/>
    <property type="match status" value="1"/>
</dbReference>
<dbReference type="Proteomes" id="UP000712007">
    <property type="component" value="Unassembled WGS sequence"/>
</dbReference>
<dbReference type="PROSITE" id="PS50853">
    <property type="entry name" value="FN3"/>
    <property type="match status" value="5"/>
</dbReference>
<dbReference type="PANTHER" id="PTHR46708">
    <property type="entry name" value="TENASCIN"/>
    <property type="match status" value="1"/>
</dbReference>
<feature type="domain" description="Fibronectin type-III" evidence="3">
    <location>
        <begin position="193"/>
        <end position="291"/>
    </location>
</feature>
<reference evidence="4" key="2">
    <citation type="journal article" date="2021" name="PeerJ">
        <title>Extensive microbial diversity within the chicken gut microbiome revealed by metagenomics and culture.</title>
        <authorList>
            <person name="Gilroy R."/>
            <person name="Ravi A."/>
            <person name="Getino M."/>
            <person name="Pursley I."/>
            <person name="Horton D.L."/>
            <person name="Alikhan N.F."/>
            <person name="Baker D."/>
            <person name="Gharbi K."/>
            <person name="Hall N."/>
            <person name="Watson M."/>
            <person name="Adriaenssens E.M."/>
            <person name="Foster-Nyarko E."/>
            <person name="Jarju S."/>
            <person name="Secka A."/>
            <person name="Antonio M."/>
            <person name="Oren A."/>
            <person name="Chaudhuri R.R."/>
            <person name="La Ragione R."/>
            <person name="Hildebrand F."/>
            <person name="Pallen M.J."/>
        </authorList>
    </citation>
    <scope>NUCLEOTIDE SEQUENCE</scope>
    <source>
        <strain evidence="4">3924</strain>
    </source>
</reference>
<comment type="caution">
    <text evidence="4">The sequence shown here is derived from an EMBL/GenBank/DDBJ whole genome shotgun (WGS) entry which is preliminary data.</text>
</comment>
<name>A0A940DK71_9BACT</name>
<keyword evidence="1" id="KW-0677">Repeat</keyword>
<dbReference type="InterPro" id="IPR036116">
    <property type="entry name" value="FN3_sf"/>
</dbReference>
<evidence type="ECO:0000259" key="3">
    <source>
        <dbReference type="PROSITE" id="PS50853"/>
    </source>
</evidence>
<feature type="signal peptide" evidence="2">
    <location>
        <begin position="1"/>
        <end position="24"/>
    </location>
</feature>